<dbReference type="GO" id="GO:0016853">
    <property type="term" value="F:isomerase activity"/>
    <property type="evidence" value="ECO:0007669"/>
    <property type="project" value="UniProtKB-KW"/>
</dbReference>
<keyword evidence="2" id="KW-0413">Isomerase</keyword>
<dbReference type="Proteomes" id="UP000469523">
    <property type="component" value="Unassembled WGS sequence"/>
</dbReference>
<dbReference type="InterPro" id="IPR003719">
    <property type="entry name" value="Phenazine_PhzF-like"/>
</dbReference>
<dbReference type="PANTHER" id="PTHR13774">
    <property type="entry name" value="PHENAZINE BIOSYNTHESIS PROTEIN"/>
    <property type="match status" value="1"/>
</dbReference>
<name>A0A6N7XKT1_9FIRM</name>
<comment type="similarity">
    <text evidence="1">Belongs to the PhzF family.</text>
</comment>
<reference evidence="4 5" key="1">
    <citation type="submission" date="2019-09" db="EMBL/GenBank/DDBJ databases">
        <title>In-depth cultivation of the pig gut microbiome towards novel bacterial diversity and tailored functional studies.</title>
        <authorList>
            <person name="Wylensek D."/>
            <person name="Hitch T.C.A."/>
            <person name="Clavel T."/>
        </authorList>
    </citation>
    <scope>NUCLEOTIDE SEQUENCE [LARGE SCALE GENOMIC DNA]</scope>
    <source>
        <strain evidence="4 5">WCA3-693-APC-4?</strain>
    </source>
</reference>
<comment type="caution">
    <text evidence="4">The sequence shown here is derived from an EMBL/GenBank/DDBJ whole genome shotgun (WGS) entry which is preliminary data.</text>
</comment>
<dbReference type="NCBIfam" id="TIGR00654">
    <property type="entry name" value="PhzF_family"/>
    <property type="match status" value="1"/>
</dbReference>
<dbReference type="PIRSF" id="PIRSF016184">
    <property type="entry name" value="PhzC_PhzF"/>
    <property type="match status" value="1"/>
</dbReference>
<organism evidence="4 5">
    <name type="scientific">Tissierella pigra</name>
    <dbReference type="NCBI Taxonomy" id="2607614"/>
    <lineage>
        <taxon>Bacteria</taxon>
        <taxon>Bacillati</taxon>
        <taxon>Bacillota</taxon>
        <taxon>Tissierellia</taxon>
        <taxon>Tissierellales</taxon>
        <taxon>Tissierellaceae</taxon>
        <taxon>Tissierella</taxon>
    </lineage>
</organism>
<sequence>MEVKIYRVNAFTEETFGGNPAGVVLNINGLTDNMMQSIAKEINLSETAFITPLQRDNFDIRFFTPMCEVDLCGHATIATFYTLAKEGYISPMKNGVKTVYQYTKSGKLAVEICFENRRVTKIFMEQGIPRKLGKIQDILPLSNSMGISVEDIGVLDKDIAPEIISTGLKDIILPIKTKEALDSLTIDKELLSKLSKRLGVVGVHAFYLPELNSEVVYTRNFAPIVGIDEEAATGTSNGALIYFLKENRLIKNNQLVSFQGEMMNRLSKIYCKIEEDNEVQVIKVGGNAKLIISGTMFV</sequence>
<protein>
    <submittedName>
        <fullName evidence="4">PhzF family phenazine biosynthesis protein</fullName>
    </submittedName>
</protein>
<evidence type="ECO:0000313" key="5">
    <source>
        <dbReference type="Proteomes" id="UP000469523"/>
    </source>
</evidence>
<dbReference type="SUPFAM" id="SSF54506">
    <property type="entry name" value="Diaminopimelate epimerase-like"/>
    <property type="match status" value="1"/>
</dbReference>
<dbReference type="RefSeq" id="WP_154441676.1">
    <property type="nucleotide sequence ID" value="NZ_JAHLPJ010000001.1"/>
</dbReference>
<keyword evidence="5" id="KW-1185">Reference proteome</keyword>
<evidence type="ECO:0000256" key="1">
    <source>
        <dbReference type="ARBA" id="ARBA00008270"/>
    </source>
</evidence>
<evidence type="ECO:0000313" key="4">
    <source>
        <dbReference type="EMBL" id="MSU02649.1"/>
    </source>
</evidence>
<gene>
    <name evidence="4" type="ORF">FYJ83_14405</name>
</gene>
<dbReference type="PANTHER" id="PTHR13774:SF39">
    <property type="entry name" value="BIOSYNTHESIS PROTEIN, PUTATIVE-RELATED"/>
    <property type="match status" value="1"/>
</dbReference>
<dbReference type="GO" id="GO:0005737">
    <property type="term" value="C:cytoplasm"/>
    <property type="evidence" value="ECO:0007669"/>
    <property type="project" value="TreeGrafter"/>
</dbReference>
<dbReference type="Pfam" id="PF02567">
    <property type="entry name" value="PhzC-PhzF"/>
    <property type="match status" value="1"/>
</dbReference>
<accession>A0A6N7XKT1</accession>
<proteinExistence type="inferred from homology"/>
<dbReference type="Gene3D" id="3.10.310.10">
    <property type="entry name" value="Diaminopimelate Epimerase, Chain A, domain 1"/>
    <property type="match status" value="2"/>
</dbReference>
<evidence type="ECO:0000256" key="2">
    <source>
        <dbReference type="ARBA" id="ARBA00023235"/>
    </source>
</evidence>
<dbReference type="EMBL" id="VUNQ01000038">
    <property type="protein sequence ID" value="MSU02649.1"/>
    <property type="molecule type" value="Genomic_DNA"/>
</dbReference>
<feature type="active site" evidence="3">
    <location>
        <position position="46"/>
    </location>
</feature>
<evidence type="ECO:0000256" key="3">
    <source>
        <dbReference type="PIRSR" id="PIRSR016184-1"/>
    </source>
</evidence>
<dbReference type="AlphaFoldDB" id="A0A6N7XKT1"/>